<feature type="domain" description="C2H2-type" evidence="15">
    <location>
        <begin position="357"/>
        <end position="384"/>
    </location>
</feature>
<dbReference type="GO" id="GO:0008270">
    <property type="term" value="F:zinc ion binding"/>
    <property type="evidence" value="ECO:0007669"/>
    <property type="project" value="UniProtKB-KW"/>
</dbReference>
<proteinExistence type="inferred from homology"/>
<evidence type="ECO:0000256" key="14">
    <source>
        <dbReference type="SAM" id="MobiDB-lite"/>
    </source>
</evidence>
<dbReference type="KEGG" id="emc:129328082"/>
<evidence type="ECO:0000256" key="2">
    <source>
        <dbReference type="ARBA" id="ARBA00004123"/>
    </source>
</evidence>
<accession>A0AA97J8D6</accession>
<feature type="domain" description="C2H2-type" evidence="15">
    <location>
        <begin position="581"/>
        <end position="608"/>
    </location>
</feature>
<dbReference type="FunFam" id="3.30.160.60:FF:000056">
    <property type="entry name" value="Zinc finger and SCAN domain-containing 20"/>
    <property type="match status" value="1"/>
</dbReference>
<dbReference type="GO" id="GO:0005634">
    <property type="term" value="C:nucleus"/>
    <property type="evidence" value="ECO:0007669"/>
    <property type="project" value="UniProtKB-SubCell"/>
</dbReference>
<feature type="domain" description="C2H2-type" evidence="15">
    <location>
        <begin position="441"/>
        <end position="468"/>
    </location>
</feature>
<comment type="function">
    <text evidence="1">May be involved in transcriptional regulation.</text>
</comment>
<dbReference type="FunFam" id="3.30.160.60:FF:000100">
    <property type="entry name" value="Zinc finger 45-like"/>
    <property type="match status" value="1"/>
</dbReference>
<keyword evidence="9" id="KW-0238">DNA-binding</keyword>
<dbReference type="GO" id="GO:0003700">
    <property type="term" value="F:DNA-binding transcription factor activity"/>
    <property type="evidence" value="ECO:0007669"/>
    <property type="project" value="TreeGrafter"/>
</dbReference>
<keyword evidence="7" id="KW-0862">Zinc</keyword>
<dbReference type="InterPro" id="IPR036236">
    <property type="entry name" value="Znf_C2H2_sf"/>
</dbReference>
<dbReference type="FunFam" id="3.30.160.60:FF:002090">
    <property type="entry name" value="Zinc finger protein 473"/>
    <property type="match status" value="1"/>
</dbReference>
<dbReference type="FunFam" id="3.30.160.60:FF:000258">
    <property type="entry name" value="zinc finger and SCAN domain-containing protein 29 isoform X2"/>
    <property type="match status" value="1"/>
</dbReference>
<comment type="similarity">
    <text evidence="3">Belongs to the krueppel C2H2-type zinc-finger protein family.</text>
</comment>
<keyword evidence="8" id="KW-0805">Transcription regulation</keyword>
<keyword evidence="10" id="KW-0804">Transcription</keyword>
<dbReference type="PROSITE" id="PS50157">
    <property type="entry name" value="ZINC_FINGER_C2H2_2"/>
    <property type="match status" value="10"/>
</dbReference>
<dbReference type="GO" id="GO:0006357">
    <property type="term" value="P:regulation of transcription by RNA polymerase II"/>
    <property type="evidence" value="ECO:0007669"/>
    <property type="project" value="TreeGrafter"/>
</dbReference>
<evidence type="ECO:0000256" key="6">
    <source>
        <dbReference type="ARBA" id="ARBA00022771"/>
    </source>
</evidence>
<feature type="domain" description="C2H2-type" evidence="15">
    <location>
        <begin position="553"/>
        <end position="580"/>
    </location>
</feature>
<feature type="region of interest" description="Disordered" evidence="14">
    <location>
        <begin position="110"/>
        <end position="138"/>
    </location>
</feature>
<evidence type="ECO:0000256" key="12">
    <source>
        <dbReference type="PROSITE-ProRule" id="PRU00042"/>
    </source>
</evidence>
<name>A0AA97J8D6_EUBMA</name>
<keyword evidence="6 12" id="KW-0863">Zinc-finger</keyword>
<feature type="compositionally biased region" description="Basic and acidic residues" evidence="14">
    <location>
        <begin position="127"/>
        <end position="136"/>
    </location>
</feature>
<feature type="domain" description="C2H2-type" evidence="15">
    <location>
        <begin position="469"/>
        <end position="496"/>
    </location>
</feature>
<feature type="domain" description="C2H2-type" evidence="15">
    <location>
        <begin position="385"/>
        <end position="412"/>
    </location>
</feature>
<keyword evidence="16" id="KW-1185">Reference proteome</keyword>
<dbReference type="InterPro" id="IPR050589">
    <property type="entry name" value="Ikaros_C2H2-ZF"/>
</dbReference>
<gene>
    <name evidence="17" type="primary">LOC129328082</name>
</gene>
<evidence type="ECO:0000313" key="16">
    <source>
        <dbReference type="Proteomes" id="UP001190640"/>
    </source>
</evidence>
<feature type="coiled-coil region" evidence="13">
    <location>
        <begin position="15"/>
        <end position="52"/>
    </location>
</feature>
<keyword evidence="11" id="KW-0539">Nucleus</keyword>
<evidence type="ECO:0000256" key="13">
    <source>
        <dbReference type="SAM" id="Coils"/>
    </source>
</evidence>
<dbReference type="Gene3D" id="3.30.160.60">
    <property type="entry name" value="Classic Zinc Finger"/>
    <property type="match status" value="10"/>
</dbReference>
<dbReference type="GO" id="GO:0022603">
    <property type="term" value="P:regulation of anatomical structure morphogenesis"/>
    <property type="evidence" value="ECO:0007669"/>
    <property type="project" value="UniProtKB-ARBA"/>
</dbReference>
<dbReference type="GeneID" id="129328082"/>
<evidence type="ECO:0000313" key="17">
    <source>
        <dbReference type="RefSeq" id="XP_054832806.1"/>
    </source>
</evidence>
<feature type="domain" description="C2H2-type" evidence="15">
    <location>
        <begin position="497"/>
        <end position="524"/>
    </location>
</feature>
<feature type="domain" description="C2H2-type" evidence="15">
    <location>
        <begin position="525"/>
        <end position="552"/>
    </location>
</feature>
<dbReference type="SMART" id="SM00355">
    <property type="entry name" value="ZnF_C2H2"/>
    <property type="match status" value="10"/>
</dbReference>
<dbReference type="FunFam" id="3.30.160.60:FF:000690">
    <property type="entry name" value="Zinc finger protein 354C"/>
    <property type="match status" value="1"/>
</dbReference>
<evidence type="ECO:0000256" key="4">
    <source>
        <dbReference type="ARBA" id="ARBA00022723"/>
    </source>
</evidence>
<dbReference type="GO" id="GO:0000978">
    <property type="term" value="F:RNA polymerase II cis-regulatory region sequence-specific DNA binding"/>
    <property type="evidence" value="ECO:0007669"/>
    <property type="project" value="TreeGrafter"/>
</dbReference>
<dbReference type="FunFam" id="3.30.160.60:FF:000478">
    <property type="entry name" value="Zinc finger protein 133"/>
    <property type="match status" value="1"/>
</dbReference>
<evidence type="ECO:0000259" key="15">
    <source>
        <dbReference type="PROSITE" id="PS50157"/>
    </source>
</evidence>
<dbReference type="RefSeq" id="XP_054832806.1">
    <property type="nucleotide sequence ID" value="XM_054976831.1"/>
</dbReference>
<sequence length="610" mass="69448">MQPTYTIGSFCCLPQVELQERLACLRKQREDAKADEKKIKELLKRIDAEKQKIIREWKELRDYMEEQEQLLLDWLAELDRSLVQKREGNIARLSREIFLLDDLLSGRGGEKEQLLPNGSMQGFRSTENSKEEDTSLKSELSFEELEERLDGFSQKKDTLQDLILEFKETLRLQLEADAGFSITSLSHSRGSSLHEERPTSVLEEGAFPAAERTQAPVVLDQAAECIGMEPWASKVPAEPQISLRNQKEVGEGTELEAAIEASPQENPQQGEMHMTALDKCCGALSQNPEKAESFSVECRSRNNSVEIQGSKNHQEPKVLSNVRTGKKHNKCPTCGKSFRRVSTLITHQRIHTGERPYECHQCGKRFNQSSNLFRHLKIHTGEKPHVCPECGKRFSFASDVAKHQKSHIAGKSLKCSVCNRGFRDCLTLVKHQRTHGSTKPYKCPDCGKSFRFNCFLMAHRRKHTGEKPHKCAECGKNFSSHSALFTHRRVHSDEKPYKCPDCGKSFGQNSTLKTHWRIHTNEKPYKCPDCGKGFTQRSTLIKHQIIHTGEKPYLCTECGKSFNRSSALLAHKRIHTGEKPFECPDCGKSFTQNGHLNRHRRVHTKDTGSR</sequence>
<protein>
    <submittedName>
        <fullName evidence="17">Zinc finger protein 436-like isoform X1</fullName>
    </submittedName>
</protein>
<evidence type="ECO:0000256" key="5">
    <source>
        <dbReference type="ARBA" id="ARBA00022737"/>
    </source>
</evidence>
<evidence type="ECO:0000256" key="3">
    <source>
        <dbReference type="ARBA" id="ARBA00006991"/>
    </source>
</evidence>
<dbReference type="FunFam" id="3.30.160.60:FF:002343">
    <property type="entry name" value="Zinc finger protein 33A"/>
    <property type="match status" value="2"/>
</dbReference>
<dbReference type="AlphaFoldDB" id="A0AA97J8D6"/>
<evidence type="ECO:0000256" key="10">
    <source>
        <dbReference type="ARBA" id="ARBA00023163"/>
    </source>
</evidence>
<evidence type="ECO:0000256" key="11">
    <source>
        <dbReference type="ARBA" id="ARBA00023242"/>
    </source>
</evidence>
<reference evidence="17" key="1">
    <citation type="submission" date="2025-08" db="UniProtKB">
        <authorList>
            <consortium name="RefSeq"/>
        </authorList>
    </citation>
    <scope>IDENTIFICATION</scope>
    <source>
        <tissue evidence="17">Blood</tissue>
    </source>
</reference>
<keyword evidence="5" id="KW-0677">Repeat</keyword>
<evidence type="ECO:0000256" key="1">
    <source>
        <dbReference type="ARBA" id="ARBA00003767"/>
    </source>
</evidence>
<organism evidence="16 17">
    <name type="scientific">Eublepharis macularius</name>
    <name type="common">Leopard gecko</name>
    <name type="synonym">Cyrtodactylus macularius</name>
    <dbReference type="NCBI Taxonomy" id="481883"/>
    <lineage>
        <taxon>Eukaryota</taxon>
        <taxon>Metazoa</taxon>
        <taxon>Chordata</taxon>
        <taxon>Craniata</taxon>
        <taxon>Vertebrata</taxon>
        <taxon>Euteleostomi</taxon>
        <taxon>Lepidosauria</taxon>
        <taxon>Squamata</taxon>
        <taxon>Bifurcata</taxon>
        <taxon>Gekkota</taxon>
        <taxon>Eublepharidae</taxon>
        <taxon>Eublepharinae</taxon>
        <taxon>Eublepharis</taxon>
    </lineage>
</organism>
<evidence type="ECO:0000256" key="8">
    <source>
        <dbReference type="ARBA" id="ARBA00023015"/>
    </source>
</evidence>
<evidence type="ECO:0000256" key="7">
    <source>
        <dbReference type="ARBA" id="ARBA00022833"/>
    </source>
</evidence>
<dbReference type="Proteomes" id="UP001190640">
    <property type="component" value="Chromosome 4"/>
</dbReference>
<dbReference type="FunFam" id="3.30.160.60:FF:000295">
    <property type="entry name" value="zinc finger protein 19"/>
    <property type="match status" value="1"/>
</dbReference>
<keyword evidence="4" id="KW-0479">Metal-binding</keyword>
<dbReference type="SUPFAM" id="SSF57667">
    <property type="entry name" value="beta-beta-alpha zinc fingers"/>
    <property type="match status" value="5"/>
</dbReference>
<comment type="subcellular location">
    <subcellularLocation>
        <location evidence="2">Nucleus</location>
    </subcellularLocation>
</comment>
<keyword evidence="13" id="KW-0175">Coiled coil</keyword>
<dbReference type="Pfam" id="PF00096">
    <property type="entry name" value="zf-C2H2"/>
    <property type="match status" value="10"/>
</dbReference>
<feature type="domain" description="C2H2-type" evidence="15">
    <location>
        <begin position="329"/>
        <end position="356"/>
    </location>
</feature>
<dbReference type="PROSITE" id="PS00028">
    <property type="entry name" value="ZINC_FINGER_C2H2_1"/>
    <property type="match status" value="10"/>
</dbReference>
<dbReference type="PANTHER" id="PTHR24404:SF114">
    <property type="entry name" value="KLUMPFUSS, ISOFORM B-RELATED"/>
    <property type="match status" value="1"/>
</dbReference>
<dbReference type="InterPro" id="IPR013087">
    <property type="entry name" value="Znf_C2H2_type"/>
</dbReference>
<feature type="compositionally biased region" description="Polar residues" evidence="14">
    <location>
        <begin position="116"/>
        <end position="126"/>
    </location>
</feature>
<feature type="domain" description="C2H2-type" evidence="15">
    <location>
        <begin position="413"/>
        <end position="440"/>
    </location>
</feature>
<evidence type="ECO:0000256" key="9">
    <source>
        <dbReference type="ARBA" id="ARBA00023125"/>
    </source>
</evidence>
<dbReference type="PANTHER" id="PTHR24404">
    <property type="entry name" value="ZINC FINGER PROTEIN"/>
    <property type="match status" value="1"/>
</dbReference>